<keyword evidence="1" id="KW-0472">Membrane</keyword>
<keyword evidence="1" id="KW-1133">Transmembrane helix</keyword>
<protein>
    <submittedName>
        <fullName evidence="2">Uncharacterized protein</fullName>
    </submittedName>
</protein>
<gene>
    <name evidence="2" type="ORF">IAC76_06910</name>
</gene>
<name>A0A9D9DP67_9BACT</name>
<accession>A0A9D9DP67</accession>
<proteinExistence type="predicted"/>
<evidence type="ECO:0000256" key="1">
    <source>
        <dbReference type="SAM" id="Phobius"/>
    </source>
</evidence>
<comment type="caution">
    <text evidence="2">The sequence shown here is derived from an EMBL/GenBank/DDBJ whole genome shotgun (WGS) entry which is preliminary data.</text>
</comment>
<dbReference type="AlphaFoldDB" id="A0A9D9DP67"/>
<organism evidence="2 3">
    <name type="scientific">Candidatus Scatousia excrementipullorum</name>
    <dbReference type="NCBI Taxonomy" id="2840936"/>
    <lineage>
        <taxon>Bacteria</taxon>
        <taxon>Candidatus Scatousia</taxon>
    </lineage>
</organism>
<sequence length="77" mass="9399">MEQFLQYSPILIAAIIFFIQYRIFVTPEQLEKKHREIIEDVEEKFVSIHSFHDLKDQFCEMKDKIDKIYDCIIKNNM</sequence>
<evidence type="ECO:0000313" key="3">
    <source>
        <dbReference type="Proteomes" id="UP000823632"/>
    </source>
</evidence>
<reference evidence="2" key="1">
    <citation type="submission" date="2020-10" db="EMBL/GenBank/DDBJ databases">
        <authorList>
            <person name="Gilroy R."/>
        </authorList>
    </citation>
    <scope>NUCLEOTIDE SEQUENCE</scope>
    <source>
        <strain evidence="2">10192</strain>
    </source>
</reference>
<keyword evidence="1" id="KW-0812">Transmembrane</keyword>
<dbReference type="EMBL" id="JADIND010000150">
    <property type="protein sequence ID" value="MBO8431103.1"/>
    <property type="molecule type" value="Genomic_DNA"/>
</dbReference>
<feature type="transmembrane region" description="Helical" evidence="1">
    <location>
        <begin position="6"/>
        <end position="25"/>
    </location>
</feature>
<dbReference type="Proteomes" id="UP000823632">
    <property type="component" value="Unassembled WGS sequence"/>
</dbReference>
<evidence type="ECO:0000313" key="2">
    <source>
        <dbReference type="EMBL" id="MBO8431103.1"/>
    </source>
</evidence>
<reference evidence="2" key="2">
    <citation type="journal article" date="2021" name="PeerJ">
        <title>Extensive microbial diversity within the chicken gut microbiome revealed by metagenomics and culture.</title>
        <authorList>
            <person name="Gilroy R."/>
            <person name="Ravi A."/>
            <person name="Getino M."/>
            <person name="Pursley I."/>
            <person name="Horton D.L."/>
            <person name="Alikhan N.F."/>
            <person name="Baker D."/>
            <person name="Gharbi K."/>
            <person name="Hall N."/>
            <person name="Watson M."/>
            <person name="Adriaenssens E.M."/>
            <person name="Foster-Nyarko E."/>
            <person name="Jarju S."/>
            <person name="Secka A."/>
            <person name="Antonio M."/>
            <person name="Oren A."/>
            <person name="Chaudhuri R.R."/>
            <person name="La Ragione R."/>
            <person name="Hildebrand F."/>
            <person name="Pallen M.J."/>
        </authorList>
    </citation>
    <scope>NUCLEOTIDE SEQUENCE</scope>
    <source>
        <strain evidence="2">10192</strain>
    </source>
</reference>